<dbReference type="RefSeq" id="XP_018289310.1">
    <property type="nucleotide sequence ID" value="XM_018431948.1"/>
</dbReference>
<dbReference type="PANTHER" id="PTHR12652:SF50">
    <property type="entry name" value="PEROXIN 11"/>
    <property type="match status" value="1"/>
</dbReference>
<dbReference type="OrthoDB" id="411017at2759"/>
<dbReference type="FunCoup" id="A0A163DHL1">
    <property type="interactions" value="49"/>
</dbReference>
<evidence type="ECO:0000256" key="4">
    <source>
        <dbReference type="ARBA" id="ARBA00046271"/>
    </source>
</evidence>
<dbReference type="InterPro" id="IPR008733">
    <property type="entry name" value="PEX11"/>
</dbReference>
<comment type="subcellular location">
    <subcellularLocation>
        <location evidence="4">Peroxisome membrane</location>
    </subcellularLocation>
</comment>
<dbReference type="STRING" id="763407.A0A163DHL1"/>
<accession>A0A163DHL1</accession>
<dbReference type="GO" id="GO:0016559">
    <property type="term" value="P:peroxisome fission"/>
    <property type="evidence" value="ECO:0007669"/>
    <property type="project" value="InterPro"/>
</dbReference>
<keyword evidence="6" id="KW-1185">Reference proteome</keyword>
<reference evidence="6" key="1">
    <citation type="submission" date="2015-06" db="EMBL/GenBank/DDBJ databases">
        <title>Expansion of signal transduction pathways in fungi by whole-genome duplication.</title>
        <authorList>
            <consortium name="DOE Joint Genome Institute"/>
            <person name="Corrochano L.M."/>
            <person name="Kuo A."/>
            <person name="Marcet-Houben M."/>
            <person name="Polaino S."/>
            <person name="Salamov A."/>
            <person name="Villalobos J.M."/>
            <person name="Alvarez M.I."/>
            <person name="Avalos J."/>
            <person name="Benito E.P."/>
            <person name="Benoit I."/>
            <person name="Burger G."/>
            <person name="Camino L.P."/>
            <person name="Canovas D."/>
            <person name="Cerda-Olmedo E."/>
            <person name="Cheng J.-F."/>
            <person name="Dominguez A."/>
            <person name="Elias M."/>
            <person name="Eslava A.P."/>
            <person name="Glaser F."/>
            <person name="Grimwood J."/>
            <person name="Gutierrez G."/>
            <person name="Heitman J."/>
            <person name="Henrissat B."/>
            <person name="Iturriaga E.A."/>
            <person name="Lang B.F."/>
            <person name="Lavin J.L."/>
            <person name="Lee S."/>
            <person name="Li W."/>
            <person name="Lindquist E."/>
            <person name="Lopez-Garcia S."/>
            <person name="Luque E.M."/>
            <person name="Marcos A.T."/>
            <person name="Martin J."/>
            <person name="McCluskey K."/>
            <person name="Medina H.R."/>
            <person name="Miralles-Duran A."/>
            <person name="Miyazaki A."/>
            <person name="Munoz-Torres E."/>
            <person name="Oguiza J.A."/>
            <person name="Ohm R."/>
            <person name="Olmedo M."/>
            <person name="Orejas M."/>
            <person name="Ortiz-Castellanos L."/>
            <person name="Pisabarro A.G."/>
            <person name="Rodriguez-Romero J."/>
            <person name="Ruiz-Herrera J."/>
            <person name="Ruiz-Vazquez R."/>
            <person name="Sanz C."/>
            <person name="Schackwitz W."/>
            <person name="Schmutz J."/>
            <person name="Shahriari M."/>
            <person name="Shelest E."/>
            <person name="Silva-Franco F."/>
            <person name="Soanes D."/>
            <person name="Syed K."/>
            <person name="Tagua V.G."/>
            <person name="Talbot N.J."/>
            <person name="Thon M."/>
            <person name="De vries R.P."/>
            <person name="Wiebenga A."/>
            <person name="Yadav J.S."/>
            <person name="Braun E.L."/>
            <person name="Baker S."/>
            <person name="Garre V."/>
            <person name="Horwitz B."/>
            <person name="Torres-Martinez S."/>
            <person name="Idnurm A."/>
            <person name="Herrera-Estrella A."/>
            <person name="Gabaldon T."/>
            <person name="Grigoriev I.V."/>
        </authorList>
    </citation>
    <scope>NUCLEOTIDE SEQUENCE [LARGE SCALE GENOMIC DNA]</scope>
    <source>
        <strain evidence="6">NRRL 1555(-)</strain>
    </source>
</reference>
<gene>
    <name evidence="5" type="ORF">PHYBLDRAFT_147772</name>
</gene>
<evidence type="ECO:0008006" key="7">
    <source>
        <dbReference type="Google" id="ProtNLM"/>
    </source>
</evidence>
<dbReference type="EMBL" id="KV440986">
    <property type="protein sequence ID" value="OAD71270.1"/>
    <property type="molecule type" value="Genomic_DNA"/>
</dbReference>
<dbReference type="InParanoid" id="A0A163DHL1"/>
<evidence type="ECO:0000313" key="5">
    <source>
        <dbReference type="EMBL" id="OAD71270.1"/>
    </source>
</evidence>
<evidence type="ECO:0000256" key="3">
    <source>
        <dbReference type="ARBA" id="ARBA00023140"/>
    </source>
</evidence>
<dbReference type="PANTHER" id="PTHR12652">
    <property type="entry name" value="PEROXISOMAL BIOGENESIS FACTOR 11"/>
    <property type="match status" value="1"/>
</dbReference>
<evidence type="ECO:0000256" key="2">
    <source>
        <dbReference type="ARBA" id="ARBA00023136"/>
    </source>
</evidence>
<sequence>MAITHAHIEAFNRYLATTAGREKACRLVQYFARFYAFYLLRTGAPKEAIQRWADLKSSLGTGRKFFRLLKPVEFAQNGVKSLAIKDEVIRAGTFVKQFGYFFYYCCEAANLANTIKFYKLENIKTITRFGSKCWLAGLTASLLTGLYKFKQLEVRAQMLKKSAKAMATKHEDSVDRLAELQAEKKQLAKDAYSTRYQFLQDSIDILIPLGGLEILPLDEGILGLAGMATSLLAMNTQWKKVNK</sequence>
<evidence type="ECO:0000256" key="1">
    <source>
        <dbReference type="ARBA" id="ARBA00022593"/>
    </source>
</evidence>
<evidence type="ECO:0000313" key="6">
    <source>
        <dbReference type="Proteomes" id="UP000077315"/>
    </source>
</evidence>
<protein>
    <recommendedName>
        <fullName evidence="7">Peroxisomal biogenesis factor 11</fullName>
    </recommendedName>
</protein>
<keyword evidence="2" id="KW-0472">Membrane</keyword>
<keyword evidence="3" id="KW-0576">Peroxisome</keyword>
<dbReference type="Proteomes" id="UP000077315">
    <property type="component" value="Unassembled WGS sequence"/>
</dbReference>
<dbReference type="VEuPathDB" id="FungiDB:PHYBLDRAFT_147772"/>
<dbReference type="AlphaFoldDB" id="A0A163DHL1"/>
<dbReference type="GO" id="GO:0005778">
    <property type="term" value="C:peroxisomal membrane"/>
    <property type="evidence" value="ECO:0007669"/>
    <property type="project" value="UniProtKB-SubCell"/>
</dbReference>
<organism evidence="5 6">
    <name type="scientific">Phycomyces blakesleeanus (strain ATCC 8743b / DSM 1359 / FGSC 10004 / NBRC 33097 / NRRL 1555)</name>
    <dbReference type="NCBI Taxonomy" id="763407"/>
    <lineage>
        <taxon>Eukaryota</taxon>
        <taxon>Fungi</taxon>
        <taxon>Fungi incertae sedis</taxon>
        <taxon>Mucoromycota</taxon>
        <taxon>Mucoromycotina</taxon>
        <taxon>Mucoromycetes</taxon>
        <taxon>Mucorales</taxon>
        <taxon>Phycomycetaceae</taxon>
        <taxon>Phycomyces</taxon>
    </lineage>
</organism>
<name>A0A163DHL1_PHYB8</name>
<proteinExistence type="predicted"/>
<dbReference type="Pfam" id="PF05648">
    <property type="entry name" value="PEX11"/>
    <property type="match status" value="1"/>
</dbReference>
<dbReference type="GeneID" id="28992854"/>
<keyword evidence="1" id="KW-0962">Peroxisome biogenesis</keyword>